<dbReference type="AlphaFoldDB" id="A0A1I6RDX5"/>
<reference evidence="2" key="1">
    <citation type="submission" date="2016-10" db="EMBL/GenBank/DDBJ databases">
        <authorList>
            <person name="Varghese N."/>
            <person name="Submissions S."/>
        </authorList>
    </citation>
    <scope>NUCLEOTIDE SEQUENCE [LARGE SCALE GENOMIC DNA]</scope>
    <source>
        <strain evidence="2">DSM 45789</strain>
    </source>
</reference>
<dbReference type="PANTHER" id="PTHR36195">
    <property type="entry name" value="DOMAIN PROTEIN, PUTATIVE (AFU_ORTHOLOGUE AFUA_5G01990)-RELATED-RELATED"/>
    <property type="match status" value="1"/>
</dbReference>
<dbReference type="CDD" id="cd08152">
    <property type="entry name" value="y4iL_like"/>
    <property type="match status" value="1"/>
</dbReference>
<dbReference type="GO" id="GO:0020037">
    <property type="term" value="F:heme binding"/>
    <property type="evidence" value="ECO:0007669"/>
    <property type="project" value="InterPro"/>
</dbReference>
<dbReference type="PANTHER" id="PTHR36195:SF4">
    <property type="entry name" value="DOMAIN PROTEIN, PUTATIVE (AFU_ORTHOLOGUE AFUA_5G01990)-RELATED"/>
    <property type="match status" value="1"/>
</dbReference>
<dbReference type="SUPFAM" id="SSF56634">
    <property type="entry name" value="Heme-dependent catalase-like"/>
    <property type="match status" value="1"/>
</dbReference>
<dbReference type="InterPro" id="IPR020835">
    <property type="entry name" value="Catalase_sf"/>
</dbReference>
<organism evidence="1 2">
    <name type="scientific">Marininema halotolerans</name>
    <dbReference type="NCBI Taxonomy" id="1155944"/>
    <lineage>
        <taxon>Bacteria</taxon>
        <taxon>Bacillati</taxon>
        <taxon>Bacillota</taxon>
        <taxon>Bacilli</taxon>
        <taxon>Bacillales</taxon>
        <taxon>Thermoactinomycetaceae</taxon>
        <taxon>Marininema</taxon>
    </lineage>
</organism>
<protein>
    <submittedName>
        <fullName evidence="1">Catalase</fullName>
    </submittedName>
</protein>
<evidence type="ECO:0000313" key="1">
    <source>
        <dbReference type="EMBL" id="SFS62902.1"/>
    </source>
</evidence>
<dbReference type="Gene3D" id="2.40.180.10">
    <property type="entry name" value="Catalase core domain"/>
    <property type="match status" value="1"/>
</dbReference>
<name>A0A1I6RDX5_9BACL</name>
<sequence>MTRITRFEKVDKKETQYINEMDTLLKKQIAKYPVGHTLRDAHPKHLGLLQGQFTIREDLPPELQVGIFQPGQTYPVWVRISNASGRVQTDDKKDIRGFAIKLMGIDGEKYQSDESTTQDFVLLSTPTIPFGTVKLFRDAIYYTLKYSPLLFLLRMIFQGNLTKVQELNHARQNHSSPFDIRFWSTTPYLFGRDQVVKYSLRPTSSYQSQLPDTLTKTYLRENMERHLSKTDARFDFMIQFSNDPQTMPVEDAAIHWCEESSPFIKVATLTIPQQSFRTTERDNLAEEFSFSPGHALIEHQPIGGLNRARTEIYQRISRFRHERDQRDQTEPTPQDFF</sequence>
<accession>A0A1I6RDX5</accession>
<dbReference type="EMBL" id="FPAA01000005">
    <property type="protein sequence ID" value="SFS62902.1"/>
    <property type="molecule type" value="Genomic_DNA"/>
</dbReference>
<dbReference type="RefSeq" id="WP_091836232.1">
    <property type="nucleotide sequence ID" value="NZ_FPAA01000005.1"/>
</dbReference>
<dbReference type="Proteomes" id="UP000198660">
    <property type="component" value="Unassembled WGS sequence"/>
</dbReference>
<proteinExistence type="predicted"/>
<keyword evidence="2" id="KW-1185">Reference proteome</keyword>
<evidence type="ECO:0000313" key="2">
    <source>
        <dbReference type="Proteomes" id="UP000198660"/>
    </source>
</evidence>
<gene>
    <name evidence="1" type="ORF">SAMN05444972_10525</name>
</gene>